<name>A0A0P9J4R0_PSESX</name>
<dbReference type="AlphaFoldDB" id="A0A0P9J4R0"/>
<gene>
    <name evidence="1" type="ORF">ALO91_04181</name>
</gene>
<dbReference type="RefSeq" id="WP_003402434.1">
    <property type="nucleotide sequence ID" value="NZ_LGAR01000136.1"/>
</dbReference>
<sequence>MRITNDDYTPIELLSELTSRSTSHCAEPEGFFKGEKKKHDWLVDAWASRIDEILNCFKRYGTLVAETQSIRDQGVDVYLEFEAKGKLHRVGFQIKSALEVERDKGFDPKHSLVGALKRQAFEASFSSKFDEWWIVPCFDHIKHVKVIQQINAELIMGSPPINGMQIKLLEPRSAASFLSKNNGAIDALCTRLLCREDEVLQASRSELMKLNDFQRNCVLELIWPALAGEVSVSQRDLFDMVEDLDELADDCYALEASGFLEADDGEGYVVKPYSFPGLCALYFEGRVRHEMSHMDSAEFATRMLEDLG</sequence>
<proteinExistence type="predicted"/>
<reference evidence="1 2" key="1">
    <citation type="submission" date="2015-09" db="EMBL/GenBank/DDBJ databases">
        <title>Genome announcement of multiple Pseudomonas syringae strains.</title>
        <authorList>
            <person name="Thakur S."/>
            <person name="Wang P.W."/>
            <person name="Gong Y."/>
            <person name="Weir B.S."/>
            <person name="Guttman D.S."/>
        </authorList>
    </citation>
    <scope>NUCLEOTIDE SEQUENCE [LARGE SCALE GENOMIC DNA]</scope>
    <source>
        <strain evidence="1 2">ICMP2802</strain>
    </source>
</reference>
<organism evidence="1 2">
    <name type="scientific">Pseudomonas syringae pv. aceris</name>
    <dbReference type="NCBI Taxonomy" id="199198"/>
    <lineage>
        <taxon>Bacteria</taxon>
        <taxon>Pseudomonadati</taxon>
        <taxon>Pseudomonadota</taxon>
        <taxon>Gammaproteobacteria</taxon>
        <taxon>Pseudomonadales</taxon>
        <taxon>Pseudomonadaceae</taxon>
        <taxon>Pseudomonas</taxon>
        <taxon>Pseudomonas syringae</taxon>
    </lineage>
</organism>
<accession>A0A0P9J4R0</accession>
<protein>
    <submittedName>
        <fullName evidence="1">Uncharacterized protein</fullName>
    </submittedName>
</protein>
<evidence type="ECO:0000313" key="2">
    <source>
        <dbReference type="Proteomes" id="UP000050297"/>
    </source>
</evidence>
<comment type="caution">
    <text evidence="1">The sequence shown here is derived from an EMBL/GenBank/DDBJ whole genome shotgun (WGS) entry which is preliminary data.</text>
</comment>
<dbReference type="NCBIfam" id="NF041411">
    <property type="entry name" value="XopAX"/>
    <property type="match status" value="1"/>
</dbReference>
<dbReference type="Proteomes" id="UP000050297">
    <property type="component" value="Unassembled WGS sequence"/>
</dbReference>
<dbReference type="EMBL" id="LJPM01000323">
    <property type="protein sequence ID" value="KPW18332.1"/>
    <property type="molecule type" value="Genomic_DNA"/>
</dbReference>
<dbReference type="PATRIC" id="fig|199198.5.peg.6019"/>
<evidence type="ECO:0000313" key="1">
    <source>
        <dbReference type="EMBL" id="KPW18332.1"/>
    </source>
</evidence>